<dbReference type="EMBL" id="FPBA01000003">
    <property type="protein sequence ID" value="SFT49954.1"/>
    <property type="molecule type" value="Genomic_DNA"/>
</dbReference>
<keyword evidence="8" id="KW-0460">Magnesium</keyword>
<dbReference type="InterPro" id="IPR036890">
    <property type="entry name" value="HATPase_C_sf"/>
</dbReference>
<keyword evidence="10" id="KW-0902">Two-component regulatory system</keyword>
<protein>
    <submittedName>
        <fullName evidence="12">Histidine kinase-, DNA gyrase B-, and HSP90-like ATPase</fullName>
    </submittedName>
</protein>
<dbReference type="GO" id="GO:0070025">
    <property type="term" value="F:carbon monoxide binding"/>
    <property type="evidence" value="ECO:0007669"/>
    <property type="project" value="UniProtKB-ARBA"/>
</dbReference>
<dbReference type="SMART" id="SM00065">
    <property type="entry name" value="GAF"/>
    <property type="match status" value="2"/>
</dbReference>
<dbReference type="Gene3D" id="3.30.450.40">
    <property type="match status" value="2"/>
</dbReference>
<dbReference type="GO" id="GO:0005524">
    <property type="term" value="F:ATP binding"/>
    <property type="evidence" value="ECO:0007669"/>
    <property type="project" value="UniProtKB-ARBA"/>
</dbReference>
<dbReference type="GO" id="GO:0070026">
    <property type="term" value="F:nitric oxide binding"/>
    <property type="evidence" value="ECO:0007669"/>
    <property type="project" value="UniProtKB-ARBA"/>
</dbReference>
<dbReference type="InterPro" id="IPR003018">
    <property type="entry name" value="GAF"/>
</dbReference>
<evidence type="ECO:0000256" key="9">
    <source>
        <dbReference type="ARBA" id="ARBA00023004"/>
    </source>
</evidence>
<dbReference type="SUPFAM" id="SSF55874">
    <property type="entry name" value="ATPase domain of HSP90 chaperone/DNA topoisomerase II/histidine kinase"/>
    <property type="match status" value="1"/>
</dbReference>
<dbReference type="RefSeq" id="WP_093578407.1">
    <property type="nucleotide sequence ID" value="NZ_FPBA01000003.1"/>
</dbReference>
<organism evidence="12 13">
    <name type="scientific">Geodermatophilus amargosae</name>
    <dbReference type="NCBI Taxonomy" id="1296565"/>
    <lineage>
        <taxon>Bacteria</taxon>
        <taxon>Bacillati</taxon>
        <taxon>Actinomycetota</taxon>
        <taxon>Actinomycetes</taxon>
        <taxon>Geodermatophilales</taxon>
        <taxon>Geodermatophilaceae</taxon>
        <taxon>Geodermatophilus</taxon>
    </lineage>
</organism>
<dbReference type="InterPro" id="IPR050482">
    <property type="entry name" value="Sensor_HK_TwoCompSys"/>
</dbReference>
<accession>A0A1I6YI62</accession>
<evidence type="ECO:0000256" key="2">
    <source>
        <dbReference type="ARBA" id="ARBA00001971"/>
    </source>
</evidence>
<reference evidence="13" key="1">
    <citation type="submission" date="2016-10" db="EMBL/GenBank/DDBJ databases">
        <authorList>
            <person name="Varghese N."/>
            <person name="Submissions S."/>
        </authorList>
    </citation>
    <scope>NUCLEOTIDE SEQUENCE [LARGE SCALE GENOMIC DNA]</scope>
    <source>
        <strain evidence="13">DSM 46136</strain>
    </source>
</reference>
<keyword evidence="13" id="KW-1185">Reference proteome</keyword>
<evidence type="ECO:0000256" key="7">
    <source>
        <dbReference type="ARBA" id="ARBA00022777"/>
    </source>
</evidence>
<evidence type="ECO:0000256" key="1">
    <source>
        <dbReference type="ARBA" id="ARBA00001946"/>
    </source>
</evidence>
<dbReference type="InterPro" id="IPR011712">
    <property type="entry name" value="Sig_transdc_His_kin_sub3_dim/P"/>
</dbReference>
<gene>
    <name evidence="12" type="ORF">SAMN05660657_01073</name>
</gene>
<keyword evidence="3" id="KW-0963">Cytoplasm</keyword>
<dbReference type="Pfam" id="PF13185">
    <property type="entry name" value="GAF_2"/>
    <property type="match status" value="1"/>
</dbReference>
<dbReference type="InterPro" id="IPR029016">
    <property type="entry name" value="GAF-like_dom_sf"/>
</dbReference>
<name>A0A1I6YI62_9ACTN</name>
<dbReference type="GO" id="GO:0000287">
    <property type="term" value="F:magnesium ion binding"/>
    <property type="evidence" value="ECO:0007669"/>
    <property type="project" value="UniProtKB-ARBA"/>
</dbReference>
<keyword evidence="7 12" id="KW-0418">Kinase</keyword>
<dbReference type="GO" id="GO:0016020">
    <property type="term" value="C:membrane"/>
    <property type="evidence" value="ECO:0007669"/>
    <property type="project" value="InterPro"/>
</dbReference>
<evidence type="ECO:0000313" key="13">
    <source>
        <dbReference type="Proteomes" id="UP000199546"/>
    </source>
</evidence>
<dbReference type="Pfam" id="PF07730">
    <property type="entry name" value="HisKA_3"/>
    <property type="match status" value="1"/>
</dbReference>
<dbReference type="InterPro" id="IPR003594">
    <property type="entry name" value="HATPase_dom"/>
</dbReference>
<dbReference type="GO" id="GO:0019826">
    <property type="term" value="F:oxygen sensor activity"/>
    <property type="evidence" value="ECO:0007669"/>
    <property type="project" value="UniProtKB-ARBA"/>
</dbReference>
<dbReference type="PANTHER" id="PTHR24421:SF56">
    <property type="entry name" value="OXYGEN SENSOR HISTIDINE KINASE RESPONSE REGULATOR DOST"/>
    <property type="match status" value="1"/>
</dbReference>
<dbReference type="Pfam" id="PF02518">
    <property type="entry name" value="HATPase_c"/>
    <property type="match status" value="1"/>
</dbReference>
<feature type="domain" description="GAF" evidence="11">
    <location>
        <begin position="59"/>
        <end position="205"/>
    </location>
</feature>
<dbReference type="FunFam" id="3.30.450.40:FF:000052">
    <property type="entry name" value="Oxygen sensor histidine kinase response regulator DevS/DosS"/>
    <property type="match status" value="1"/>
</dbReference>
<dbReference type="GO" id="GO:0019825">
    <property type="term" value="F:oxygen binding"/>
    <property type="evidence" value="ECO:0007669"/>
    <property type="project" value="UniProtKB-ARBA"/>
</dbReference>
<keyword evidence="4" id="KW-0597">Phosphoprotein</keyword>
<dbReference type="Proteomes" id="UP000199546">
    <property type="component" value="Unassembled WGS sequence"/>
</dbReference>
<comment type="cofactor">
    <cofactor evidence="1">
        <name>Mg(2+)</name>
        <dbReference type="ChEBI" id="CHEBI:18420"/>
    </cofactor>
</comment>
<dbReference type="GO" id="GO:0046983">
    <property type="term" value="F:protein dimerization activity"/>
    <property type="evidence" value="ECO:0007669"/>
    <property type="project" value="InterPro"/>
</dbReference>
<dbReference type="CDD" id="cd16917">
    <property type="entry name" value="HATPase_UhpB-NarQ-NarX-like"/>
    <property type="match status" value="1"/>
</dbReference>
<feature type="domain" description="GAF" evidence="11">
    <location>
        <begin position="226"/>
        <end position="372"/>
    </location>
</feature>
<dbReference type="OrthoDB" id="5241249at2"/>
<evidence type="ECO:0000256" key="4">
    <source>
        <dbReference type="ARBA" id="ARBA00022553"/>
    </source>
</evidence>
<dbReference type="Gene3D" id="1.20.5.1930">
    <property type="match status" value="1"/>
</dbReference>
<sequence>MSEPERRRGPDPAGGSALAGMRLTELIGEVQERLSAVARSQARVQQLLDAFLSVSSGLDLETTLRRIVATACDLVDARYGALGVLAPQGGLAAFIHVGIEAERAAAMGSLPEGKGVLGQLITEPHPLRIADLSQHPASVGFPPGHPEMHAFLGVPVLVRGTVFGNLYMTEKRHGEFTAEDEAVLTALAGAAGVAVDNARLYEEAEERRRWATALSDVRASLLDPGPAEPALRLIADRIARLTGAAAAWIMVGPDADARFEVRVQVGDGLEDLTGRRLAVSDSPVLQAAVAGAGDVVAVDVSGLAHDGPDARPDWGPCLAVPLRGAQVESAVVVAARRAGAPAFAPAVTPLVGAFADQAAVALDLAAQQRLARRLDVYEDRDRIARDLHDHVIQRVFAAGLSLQSVLPRVGDPQAQRRIRDVVGQLDATVRDIRTSIFDLHTADQSEDAGLRRAVLDVVTGTSGDLGSSVRVSGAVDTLVTGDLAVDVVAAAREAVSNAARHSGARHVTVTLDVGDEVVLEILDDGRGIDARAARSGLRNLEERAARRGGGLTVDGPAEGGTRLRWWAPLP</sequence>
<keyword evidence="5" id="KW-0808">Transferase</keyword>
<evidence type="ECO:0000256" key="10">
    <source>
        <dbReference type="ARBA" id="ARBA00023012"/>
    </source>
</evidence>
<evidence type="ECO:0000256" key="8">
    <source>
        <dbReference type="ARBA" id="ARBA00022842"/>
    </source>
</evidence>
<keyword evidence="6" id="KW-0479">Metal-binding</keyword>
<keyword evidence="9" id="KW-0408">Iron</keyword>
<dbReference type="GO" id="GO:0000155">
    <property type="term" value="F:phosphorelay sensor kinase activity"/>
    <property type="evidence" value="ECO:0007669"/>
    <property type="project" value="InterPro"/>
</dbReference>
<evidence type="ECO:0000259" key="11">
    <source>
        <dbReference type="SMART" id="SM00065"/>
    </source>
</evidence>
<evidence type="ECO:0000256" key="3">
    <source>
        <dbReference type="ARBA" id="ARBA00022490"/>
    </source>
</evidence>
<evidence type="ECO:0000313" key="12">
    <source>
        <dbReference type="EMBL" id="SFT49954.1"/>
    </source>
</evidence>
<dbReference type="GO" id="GO:0020037">
    <property type="term" value="F:heme binding"/>
    <property type="evidence" value="ECO:0007669"/>
    <property type="project" value="UniProtKB-ARBA"/>
</dbReference>
<dbReference type="STRING" id="1296565.SAMN05660657_01073"/>
<dbReference type="GO" id="GO:0070483">
    <property type="term" value="P:detection of hypoxia"/>
    <property type="evidence" value="ECO:0007669"/>
    <property type="project" value="UniProtKB-ARBA"/>
</dbReference>
<dbReference type="Gene3D" id="3.30.565.10">
    <property type="entry name" value="Histidine kinase-like ATPase, C-terminal domain"/>
    <property type="match status" value="1"/>
</dbReference>
<comment type="cofactor">
    <cofactor evidence="2">
        <name>heme</name>
        <dbReference type="ChEBI" id="CHEBI:30413"/>
    </cofactor>
</comment>
<evidence type="ECO:0000256" key="6">
    <source>
        <dbReference type="ARBA" id="ARBA00022723"/>
    </source>
</evidence>
<proteinExistence type="predicted"/>
<dbReference type="AlphaFoldDB" id="A0A1I6YI62"/>
<evidence type="ECO:0000256" key="5">
    <source>
        <dbReference type="ARBA" id="ARBA00022679"/>
    </source>
</evidence>
<dbReference type="SUPFAM" id="SSF55781">
    <property type="entry name" value="GAF domain-like"/>
    <property type="match status" value="2"/>
</dbReference>
<dbReference type="PANTHER" id="PTHR24421">
    <property type="entry name" value="NITRATE/NITRITE SENSOR PROTEIN NARX-RELATED"/>
    <property type="match status" value="1"/>
</dbReference>